<evidence type="ECO:0000256" key="5">
    <source>
        <dbReference type="ARBA" id="ARBA00022023"/>
    </source>
</evidence>
<dbReference type="InterPro" id="IPR015797">
    <property type="entry name" value="NUDIX_hydrolase-like_dom_sf"/>
</dbReference>
<dbReference type="Pfam" id="PF14815">
    <property type="entry name" value="NUDIX_4"/>
    <property type="match status" value="1"/>
</dbReference>
<dbReference type="InterPro" id="IPR004036">
    <property type="entry name" value="Endonuclease-III-like_CS2"/>
</dbReference>
<keyword evidence="12" id="KW-0234">DNA repair</keyword>
<name>A0ABU4RWR2_9HYPH</name>
<dbReference type="SUPFAM" id="SSF48150">
    <property type="entry name" value="DNA-glycosylase"/>
    <property type="match status" value="1"/>
</dbReference>
<evidence type="ECO:0000256" key="4">
    <source>
        <dbReference type="ARBA" id="ARBA00012045"/>
    </source>
</evidence>
<keyword evidence="7" id="KW-0479">Metal-binding</keyword>
<dbReference type="EMBL" id="JAXAFJ010000011">
    <property type="protein sequence ID" value="MDX6807331.1"/>
    <property type="molecule type" value="Genomic_DNA"/>
</dbReference>
<evidence type="ECO:0000256" key="14">
    <source>
        <dbReference type="RuleBase" id="RU365096"/>
    </source>
</evidence>
<reference evidence="16 17" key="1">
    <citation type="submission" date="2023-11" db="EMBL/GenBank/DDBJ databases">
        <authorList>
            <person name="Bao R."/>
        </authorList>
    </citation>
    <scope>NUCLEOTIDE SEQUENCE [LARGE SCALE GENOMIC DNA]</scope>
    <source>
        <strain evidence="16 17">PJ23</strain>
    </source>
</reference>
<dbReference type="InterPro" id="IPR003265">
    <property type="entry name" value="HhH-GPD_domain"/>
</dbReference>
<comment type="similarity">
    <text evidence="3 14">Belongs to the Nth/MutY family.</text>
</comment>
<dbReference type="PANTHER" id="PTHR42944">
    <property type="entry name" value="ADENINE DNA GLYCOSYLASE"/>
    <property type="match status" value="1"/>
</dbReference>
<dbReference type="InterPro" id="IPR003651">
    <property type="entry name" value="Endonuclease3_FeS-loop_motif"/>
</dbReference>
<keyword evidence="8 14" id="KW-0227">DNA damage</keyword>
<dbReference type="SMART" id="SM00478">
    <property type="entry name" value="ENDO3c"/>
    <property type="match status" value="1"/>
</dbReference>
<dbReference type="InterPro" id="IPR029119">
    <property type="entry name" value="MutY_C"/>
</dbReference>
<evidence type="ECO:0000256" key="3">
    <source>
        <dbReference type="ARBA" id="ARBA00008343"/>
    </source>
</evidence>
<dbReference type="InterPro" id="IPR023170">
    <property type="entry name" value="HhH_base_excis_C"/>
</dbReference>
<dbReference type="PROSITE" id="PS00764">
    <property type="entry name" value="ENDONUCLEASE_III_1"/>
    <property type="match status" value="1"/>
</dbReference>
<dbReference type="PROSITE" id="PS01155">
    <property type="entry name" value="ENDONUCLEASE_III_2"/>
    <property type="match status" value="1"/>
</dbReference>
<gene>
    <name evidence="16" type="primary">mutY</name>
    <name evidence="16" type="ORF">SCD90_14760</name>
</gene>
<dbReference type="SUPFAM" id="SSF55811">
    <property type="entry name" value="Nudix"/>
    <property type="match status" value="1"/>
</dbReference>
<evidence type="ECO:0000256" key="6">
    <source>
        <dbReference type="ARBA" id="ARBA00022485"/>
    </source>
</evidence>
<dbReference type="InterPro" id="IPR011257">
    <property type="entry name" value="DNA_glycosylase"/>
</dbReference>
<evidence type="ECO:0000256" key="10">
    <source>
        <dbReference type="ARBA" id="ARBA00023004"/>
    </source>
</evidence>
<dbReference type="Pfam" id="PF00730">
    <property type="entry name" value="HhH-GPD"/>
    <property type="match status" value="1"/>
</dbReference>
<accession>A0ABU4RWR2</accession>
<comment type="caution">
    <text evidence="16">The sequence shown here is derived from an EMBL/GenBank/DDBJ whole genome shotgun (WGS) entry which is preliminary data.</text>
</comment>
<keyword evidence="9" id="KW-0378">Hydrolase</keyword>
<keyword evidence="11" id="KW-0411">Iron-sulfur</keyword>
<proteinExistence type="inferred from homology"/>
<evidence type="ECO:0000313" key="16">
    <source>
        <dbReference type="EMBL" id="MDX6807331.1"/>
    </source>
</evidence>
<comment type="function">
    <text evidence="2">Adenine glycosylase active on G-A mispairs. MutY also corrects error-prone DNA synthesis past GO lesions which are due to the oxidatively damaged form of guanine: 7,8-dihydro-8-oxoguanine (8-oxo-dGTP).</text>
</comment>
<keyword evidence="6" id="KW-0004">4Fe-4S</keyword>
<keyword evidence="17" id="KW-1185">Reference proteome</keyword>
<evidence type="ECO:0000256" key="11">
    <source>
        <dbReference type="ARBA" id="ARBA00023014"/>
    </source>
</evidence>
<evidence type="ECO:0000259" key="15">
    <source>
        <dbReference type="SMART" id="SM00478"/>
    </source>
</evidence>
<evidence type="ECO:0000256" key="13">
    <source>
        <dbReference type="ARBA" id="ARBA00023295"/>
    </source>
</evidence>
<evidence type="ECO:0000313" key="17">
    <source>
        <dbReference type="Proteomes" id="UP001274321"/>
    </source>
</evidence>
<protein>
    <recommendedName>
        <fullName evidence="5 14">Adenine DNA glycosylase</fullName>
        <ecNumber evidence="4 14">3.2.2.31</ecNumber>
    </recommendedName>
</protein>
<dbReference type="Pfam" id="PF10576">
    <property type="entry name" value="EndIII_4Fe-2S"/>
    <property type="match status" value="1"/>
</dbReference>
<comment type="cofactor">
    <cofactor evidence="14">
        <name>[4Fe-4S] cluster</name>
        <dbReference type="ChEBI" id="CHEBI:49883"/>
    </cofactor>
    <text evidence="14">Binds 1 [4Fe-4S] cluster.</text>
</comment>
<dbReference type="SMART" id="SM00525">
    <property type="entry name" value="FES"/>
    <property type="match status" value="1"/>
</dbReference>
<evidence type="ECO:0000256" key="9">
    <source>
        <dbReference type="ARBA" id="ARBA00022801"/>
    </source>
</evidence>
<dbReference type="Gene3D" id="1.10.340.30">
    <property type="entry name" value="Hypothetical protein, domain 2"/>
    <property type="match status" value="1"/>
</dbReference>
<dbReference type="InterPro" id="IPR000445">
    <property type="entry name" value="HhH_motif"/>
</dbReference>
<evidence type="ECO:0000256" key="1">
    <source>
        <dbReference type="ARBA" id="ARBA00000843"/>
    </source>
</evidence>
<comment type="catalytic activity">
    <reaction evidence="1 14">
        <text>Hydrolyzes free adenine bases from 7,8-dihydro-8-oxoguanine:adenine mismatched double-stranded DNA, leaving an apurinic site.</text>
        <dbReference type="EC" id="3.2.2.31"/>
    </reaction>
</comment>
<dbReference type="RefSeq" id="WP_319845460.1">
    <property type="nucleotide sequence ID" value="NZ_JAXAFJ010000011.1"/>
</dbReference>
<evidence type="ECO:0000256" key="2">
    <source>
        <dbReference type="ARBA" id="ARBA00002933"/>
    </source>
</evidence>
<evidence type="ECO:0000256" key="12">
    <source>
        <dbReference type="ARBA" id="ARBA00023204"/>
    </source>
</evidence>
<evidence type="ECO:0000256" key="8">
    <source>
        <dbReference type="ARBA" id="ARBA00022763"/>
    </source>
</evidence>
<feature type="domain" description="HhH-GPD" evidence="15">
    <location>
        <begin position="49"/>
        <end position="198"/>
    </location>
</feature>
<dbReference type="PANTHER" id="PTHR42944:SF1">
    <property type="entry name" value="ADENINE DNA GLYCOSYLASE"/>
    <property type="match status" value="1"/>
</dbReference>
<dbReference type="CDD" id="cd00056">
    <property type="entry name" value="ENDO3c"/>
    <property type="match status" value="1"/>
</dbReference>
<keyword evidence="10 14" id="KW-0408">Iron</keyword>
<dbReference type="InterPro" id="IPR005760">
    <property type="entry name" value="A/G_AdeGlyc_MutY"/>
</dbReference>
<dbReference type="InterPro" id="IPR044298">
    <property type="entry name" value="MIG/MutY"/>
</dbReference>
<organism evidence="16 17">
    <name type="scientific">Terrihabitans rhizophilus</name>
    <dbReference type="NCBI Taxonomy" id="3092662"/>
    <lineage>
        <taxon>Bacteria</taxon>
        <taxon>Pseudomonadati</taxon>
        <taxon>Pseudomonadota</taxon>
        <taxon>Alphaproteobacteria</taxon>
        <taxon>Hyphomicrobiales</taxon>
        <taxon>Terrihabitans</taxon>
    </lineage>
</organism>
<evidence type="ECO:0000256" key="7">
    <source>
        <dbReference type="ARBA" id="ARBA00022723"/>
    </source>
</evidence>
<dbReference type="Pfam" id="PF00633">
    <property type="entry name" value="HHH"/>
    <property type="match status" value="1"/>
</dbReference>
<keyword evidence="13 14" id="KW-0326">Glycosidase</keyword>
<dbReference type="CDD" id="cd03431">
    <property type="entry name" value="NUDIX_DNA_Glycosylase_C-MutY"/>
    <property type="match status" value="1"/>
</dbReference>
<dbReference type="NCBIfam" id="TIGR01084">
    <property type="entry name" value="mutY"/>
    <property type="match status" value="1"/>
</dbReference>
<dbReference type="Gene3D" id="1.10.1670.10">
    <property type="entry name" value="Helix-hairpin-Helix base-excision DNA repair enzymes (C-terminal)"/>
    <property type="match status" value="1"/>
</dbReference>
<dbReference type="Proteomes" id="UP001274321">
    <property type="component" value="Unassembled WGS sequence"/>
</dbReference>
<dbReference type="InterPro" id="IPR004035">
    <property type="entry name" value="Endouclease-III_FeS-bd_BS"/>
</dbReference>
<sequence length="353" mass="38539">MSSPSTAALSEPGSSDLLAWYDCHRRRLPWRALPGEIADPYRVWLSEIMLQQTTVAAAGPYFLAFLQRFPDVFALADAPLDDVLRRWAGLGYYARARNLHACAVVVAREHGGVFPGTEAELLALPGIGPYTAAAVAAIAFDEPATVVDGNVERVVSRLFAVEEELPRARPRIRKLAATLTPARRPGDFAQAMMDLGATICTPRRPACSLCPWNENCEARAEGLQESFPRKAAKVDRPTRFGHAFWAERTDGAVLLRRRAATGLLGGMVEVPGSAWAETSLGGLPENPPLPSNWQPMGTARHVFSHFALELSVFRATFTNDTPPPEGCWWSLEVEKEALPGVMRKVEKVARSAG</sequence>
<dbReference type="Gene3D" id="3.90.79.10">
    <property type="entry name" value="Nucleoside Triphosphate Pyrophosphohydrolase"/>
    <property type="match status" value="1"/>
</dbReference>
<dbReference type="EC" id="3.2.2.31" evidence="4 14"/>